<dbReference type="GO" id="GO:0045944">
    <property type="term" value="P:positive regulation of transcription by RNA polymerase II"/>
    <property type="evidence" value="ECO:0007669"/>
    <property type="project" value="TreeGrafter"/>
</dbReference>
<comment type="subcellular location">
    <subcellularLocation>
        <location evidence="1">Nucleus</location>
    </subcellularLocation>
</comment>
<evidence type="ECO:0000313" key="8">
    <source>
        <dbReference type="Proteomes" id="UP000663873"/>
    </source>
</evidence>
<feature type="non-terminal residue" evidence="7">
    <location>
        <position position="1"/>
    </location>
</feature>
<evidence type="ECO:0000256" key="1">
    <source>
        <dbReference type="ARBA" id="ARBA00004123"/>
    </source>
</evidence>
<dbReference type="InterPro" id="IPR001357">
    <property type="entry name" value="BRCT_dom"/>
</dbReference>
<dbReference type="InterPro" id="IPR036420">
    <property type="entry name" value="BRCT_dom_sf"/>
</dbReference>
<sequence>MKLAWPFPRLLNITLRNSDLRLNLIVAPRKALITEIRLKKFCSRFNIKLSNVIDEYTTHLITAEEDETLVCPLSKKVIQAVARHMYILTYRWIDTCLTMNKIINEKIFEIQGDSTLSSNHNGMQRSRQSNLAHNLP</sequence>
<keyword evidence="3" id="KW-0227">DNA damage</keyword>
<dbReference type="GO" id="GO:0031436">
    <property type="term" value="C:BRCA1-BARD1 complex"/>
    <property type="evidence" value="ECO:0007669"/>
    <property type="project" value="TreeGrafter"/>
</dbReference>
<dbReference type="Gene3D" id="3.40.50.10190">
    <property type="entry name" value="BRCT domain"/>
    <property type="match status" value="1"/>
</dbReference>
<evidence type="ECO:0000256" key="4">
    <source>
        <dbReference type="ARBA" id="ARBA00023204"/>
    </source>
</evidence>
<evidence type="ECO:0000259" key="6">
    <source>
        <dbReference type="PROSITE" id="PS50172"/>
    </source>
</evidence>
<dbReference type="GO" id="GO:0004842">
    <property type="term" value="F:ubiquitin-protein transferase activity"/>
    <property type="evidence" value="ECO:0007669"/>
    <property type="project" value="TreeGrafter"/>
</dbReference>
<evidence type="ECO:0000256" key="2">
    <source>
        <dbReference type="ARBA" id="ARBA00022737"/>
    </source>
</evidence>
<protein>
    <recommendedName>
        <fullName evidence="6">BRCT domain-containing protein</fullName>
    </recommendedName>
</protein>
<keyword evidence="4" id="KW-0234">DNA repair</keyword>
<evidence type="ECO:0000256" key="5">
    <source>
        <dbReference type="ARBA" id="ARBA00023242"/>
    </source>
</evidence>
<organism evidence="7 8">
    <name type="scientific">Rotaria socialis</name>
    <dbReference type="NCBI Taxonomy" id="392032"/>
    <lineage>
        <taxon>Eukaryota</taxon>
        <taxon>Metazoa</taxon>
        <taxon>Spiralia</taxon>
        <taxon>Gnathifera</taxon>
        <taxon>Rotifera</taxon>
        <taxon>Eurotatoria</taxon>
        <taxon>Bdelloidea</taxon>
        <taxon>Philodinida</taxon>
        <taxon>Philodinidae</taxon>
        <taxon>Rotaria</taxon>
    </lineage>
</organism>
<feature type="domain" description="BRCT" evidence="6">
    <location>
        <begin position="38"/>
        <end position="110"/>
    </location>
</feature>
<keyword evidence="5" id="KW-0539">Nucleus</keyword>
<dbReference type="InterPro" id="IPR031099">
    <property type="entry name" value="BRCA1-associated"/>
</dbReference>
<dbReference type="SUPFAM" id="SSF52113">
    <property type="entry name" value="BRCT domain"/>
    <property type="match status" value="1"/>
</dbReference>
<gene>
    <name evidence="7" type="ORF">UJA718_LOCUS40027</name>
</gene>
<dbReference type="PROSITE" id="PS50172">
    <property type="entry name" value="BRCT"/>
    <property type="match status" value="1"/>
</dbReference>
<dbReference type="Proteomes" id="UP000663873">
    <property type="component" value="Unassembled WGS sequence"/>
</dbReference>
<keyword evidence="2" id="KW-0677">Repeat</keyword>
<comment type="caution">
    <text evidence="7">The sequence shown here is derived from an EMBL/GenBank/DDBJ whole genome shotgun (WGS) entry which is preliminary data.</text>
</comment>
<dbReference type="AlphaFoldDB" id="A0A821MPD5"/>
<dbReference type="GO" id="GO:0070531">
    <property type="term" value="C:BRCA1-A complex"/>
    <property type="evidence" value="ECO:0007669"/>
    <property type="project" value="TreeGrafter"/>
</dbReference>
<reference evidence="7" key="1">
    <citation type="submission" date="2021-02" db="EMBL/GenBank/DDBJ databases">
        <authorList>
            <person name="Nowell W R."/>
        </authorList>
    </citation>
    <scope>NUCLEOTIDE SEQUENCE</scope>
</reference>
<dbReference type="GO" id="GO:0000724">
    <property type="term" value="P:double-strand break repair via homologous recombination"/>
    <property type="evidence" value="ECO:0007669"/>
    <property type="project" value="TreeGrafter"/>
</dbReference>
<proteinExistence type="predicted"/>
<accession>A0A821MPD5</accession>
<dbReference type="PANTHER" id="PTHR13763:SF0">
    <property type="entry name" value="BREAST CANCER TYPE 1 SUSCEPTIBILITY PROTEIN"/>
    <property type="match status" value="1"/>
</dbReference>
<evidence type="ECO:0000256" key="3">
    <source>
        <dbReference type="ARBA" id="ARBA00022763"/>
    </source>
</evidence>
<name>A0A821MPD5_9BILA</name>
<dbReference type="PANTHER" id="PTHR13763">
    <property type="entry name" value="BREAST CANCER TYPE 1 SUSCEPTIBILITY PROTEIN BRCA1"/>
    <property type="match status" value="1"/>
</dbReference>
<evidence type="ECO:0000313" key="7">
    <source>
        <dbReference type="EMBL" id="CAF4773575.1"/>
    </source>
</evidence>
<dbReference type="EMBL" id="CAJOBP010043435">
    <property type="protein sequence ID" value="CAF4773575.1"/>
    <property type="molecule type" value="Genomic_DNA"/>
</dbReference>
<keyword evidence="8" id="KW-1185">Reference proteome</keyword>